<proteinExistence type="predicted"/>
<evidence type="ECO:0000256" key="1">
    <source>
        <dbReference type="SAM" id="MobiDB-lite"/>
    </source>
</evidence>
<sequence>MLYHGHEFLEHISSRDFSTNPPEDNERSRIWSAAMTDEQRNERNKKRREASYRRRKDDTHNKENVPGCQMLNEKDKAYHARKEARC</sequence>
<dbReference type="Gramene" id="PVH64580">
    <property type="protein sequence ID" value="PVH64580"/>
    <property type="gene ID" value="PAHAL_2G306000"/>
</dbReference>
<feature type="compositionally biased region" description="Basic and acidic residues" evidence="1">
    <location>
        <begin position="72"/>
        <end position="86"/>
    </location>
</feature>
<organism evidence="2">
    <name type="scientific">Panicum hallii</name>
    <dbReference type="NCBI Taxonomy" id="206008"/>
    <lineage>
        <taxon>Eukaryota</taxon>
        <taxon>Viridiplantae</taxon>
        <taxon>Streptophyta</taxon>
        <taxon>Embryophyta</taxon>
        <taxon>Tracheophyta</taxon>
        <taxon>Spermatophyta</taxon>
        <taxon>Magnoliopsida</taxon>
        <taxon>Liliopsida</taxon>
        <taxon>Poales</taxon>
        <taxon>Poaceae</taxon>
        <taxon>PACMAD clade</taxon>
        <taxon>Panicoideae</taxon>
        <taxon>Panicodae</taxon>
        <taxon>Paniceae</taxon>
        <taxon>Panicinae</taxon>
        <taxon>Panicum</taxon>
        <taxon>Panicum sect. Panicum</taxon>
    </lineage>
</organism>
<dbReference type="AlphaFoldDB" id="A0A2T8KR06"/>
<gene>
    <name evidence="2" type="ORF">PAHAL_2G306000</name>
</gene>
<feature type="region of interest" description="Disordered" evidence="1">
    <location>
        <begin position="1"/>
        <end position="86"/>
    </location>
</feature>
<feature type="compositionally biased region" description="Basic and acidic residues" evidence="1">
    <location>
        <begin position="49"/>
        <end position="63"/>
    </location>
</feature>
<evidence type="ECO:0000313" key="2">
    <source>
        <dbReference type="EMBL" id="PVH64580.1"/>
    </source>
</evidence>
<feature type="compositionally biased region" description="Basic and acidic residues" evidence="1">
    <location>
        <begin position="1"/>
        <end position="14"/>
    </location>
</feature>
<dbReference type="EMBL" id="CM008047">
    <property type="protein sequence ID" value="PVH64580.1"/>
    <property type="molecule type" value="Genomic_DNA"/>
</dbReference>
<evidence type="ECO:0008006" key="3">
    <source>
        <dbReference type="Google" id="ProtNLM"/>
    </source>
</evidence>
<protein>
    <recommendedName>
        <fullName evidence="3">IBB domain-containing protein</fullName>
    </recommendedName>
</protein>
<accession>A0A2T8KR06</accession>
<reference evidence="2" key="1">
    <citation type="submission" date="2018-04" db="EMBL/GenBank/DDBJ databases">
        <title>WGS assembly of Panicum hallii.</title>
        <authorList>
            <person name="Lovell J."/>
            <person name="Jenkins J."/>
            <person name="Lowry D."/>
            <person name="Mamidi S."/>
            <person name="Sreedasyam A."/>
            <person name="Weng X."/>
            <person name="Barry K."/>
            <person name="Bonette J."/>
            <person name="Campitelli B."/>
            <person name="Daum C."/>
            <person name="Gordon S."/>
            <person name="Gould B."/>
            <person name="Lipzen A."/>
            <person name="Macqueen A."/>
            <person name="Palacio-Mejia J."/>
            <person name="Plott C."/>
            <person name="Shakirov E."/>
            <person name="Shu S."/>
            <person name="Yoshinaga Y."/>
            <person name="Zane M."/>
            <person name="Rokhsar D."/>
            <person name="Grimwood J."/>
            <person name="Schmutz J."/>
            <person name="Juenger T."/>
        </authorList>
    </citation>
    <scope>NUCLEOTIDE SEQUENCE [LARGE SCALE GENOMIC DNA]</scope>
    <source>
        <strain evidence="2">FIL2</strain>
    </source>
</reference>
<name>A0A2T8KR06_9POAL</name>
<dbReference type="Proteomes" id="UP000243499">
    <property type="component" value="Chromosome 2"/>
</dbReference>